<sequence length="286" mass="33703">MAQKAHPTTLRPQNTFYQGYTHWNEPRFYYILSKIRYFIESCCLGTTHYLHGIQINKHAAVTIIAVDLIHLHMRSKRRIKSRRYKENKLKTKKKSWTLVASRLQTATKLIQVFTGTKKIILKVNRLKTYIRSVPKPVRREIAYYTKSFHNSKYDYARYGIQLMSLILKNKANIACLCRFIEQNVCSRQKRKRHYEFLRYLKQGLQSLQRHKKINGLKIQIKGRFTHKAKGRSRTWKCQIGQMPLSKLNATINAEYKQTQTGYGSVGLKAWTCKNSPYVVTTPKNKI</sequence>
<dbReference type="PROSITE" id="PS00548">
    <property type="entry name" value="RIBOSOMAL_S3"/>
    <property type="match status" value="1"/>
</dbReference>
<evidence type="ECO:0000256" key="3">
    <source>
        <dbReference type="ARBA" id="ARBA00023274"/>
    </source>
</evidence>
<dbReference type="EMBL" id="KJ946428">
    <property type="protein sequence ID" value="AIG23774.1"/>
    <property type="molecule type" value="Genomic_DNA"/>
</dbReference>
<dbReference type="GO" id="GO:1990904">
    <property type="term" value="C:ribonucleoprotein complex"/>
    <property type="evidence" value="ECO:0007669"/>
    <property type="project" value="UniProtKB-KW"/>
</dbReference>
<organism evidence="6">
    <name type="scientific">Sargassum fusiforme</name>
    <name type="common">Hijiki seaweed</name>
    <name type="synonym">Cystophyllum fusiforme</name>
    <dbReference type="NCBI Taxonomy" id="590727"/>
    <lineage>
        <taxon>Eukaryota</taxon>
        <taxon>Sar</taxon>
        <taxon>Stramenopiles</taxon>
        <taxon>Ochrophyta</taxon>
        <taxon>PX clade</taxon>
        <taxon>Phaeophyceae</taxon>
        <taxon>Fucales</taxon>
        <taxon>Sargassaceae</taxon>
        <taxon>Sargassum</taxon>
    </lineage>
</organism>
<reference evidence="7" key="2">
    <citation type="submission" date="2019-12" db="EMBL/GenBank/DDBJ databases">
        <title>The complete mitochondrion genome of Sargassum fusiforme.</title>
        <authorList>
            <person name="Liu T."/>
        </authorList>
    </citation>
    <scope>NUCLEOTIDE SEQUENCE</scope>
</reference>
<evidence type="ECO:0000259" key="5">
    <source>
        <dbReference type="Pfam" id="PF00189"/>
    </source>
</evidence>
<gene>
    <name evidence="6" type="primary">rps3</name>
    <name evidence="6" type="ORF">SarfuMp16</name>
</gene>
<dbReference type="GO" id="GO:0003735">
    <property type="term" value="F:structural constituent of ribosome"/>
    <property type="evidence" value="ECO:0007669"/>
    <property type="project" value="InterPro"/>
</dbReference>
<dbReference type="GO" id="GO:0005840">
    <property type="term" value="C:ribosome"/>
    <property type="evidence" value="ECO:0007669"/>
    <property type="project" value="UniProtKB-KW"/>
</dbReference>
<protein>
    <submittedName>
        <fullName evidence="6">Ribosomal protein S3</fullName>
    </submittedName>
</protein>
<feature type="domain" description="Small ribosomal subunit protein uS3 C-terminal" evidence="5">
    <location>
        <begin position="191"/>
        <end position="270"/>
    </location>
</feature>
<dbReference type="SUPFAM" id="SSF54821">
    <property type="entry name" value="Ribosomal protein S3 C-terminal domain"/>
    <property type="match status" value="1"/>
</dbReference>
<dbReference type="EMBL" id="MN883537">
    <property type="protein sequence ID" value="QJC59481.1"/>
    <property type="molecule type" value="Genomic_DNA"/>
</dbReference>
<proteinExistence type="inferred from homology"/>
<keyword evidence="3 4" id="KW-0687">Ribonucleoprotein</keyword>
<keyword evidence="2 4" id="KW-0689">Ribosomal protein</keyword>
<name>A0A0U1WNM7_SARFS</name>
<dbReference type="InterPro" id="IPR001351">
    <property type="entry name" value="Ribosomal_uS3_C"/>
</dbReference>
<dbReference type="GeneID" id="20004104"/>
<evidence type="ECO:0000256" key="4">
    <source>
        <dbReference type="RuleBase" id="RU003624"/>
    </source>
</evidence>
<comment type="similarity">
    <text evidence="1 4">Belongs to the universal ribosomal protein uS3 family.</text>
</comment>
<dbReference type="InterPro" id="IPR036419">
    <property type="entry name" value="Ribosomal_S3_C_sf"/>
</dbReference>
<reference evidence="6" key="1">
    <citation type="journal article" date="2014" name="Mitochondrial DNA">
        <title>Complete mitochondrial genome of the brown alga Sargassum fusiforme (Sargassaceae, Phaeophyceae): genome architecture and taxonomic consideration.</title>
        <authorList>
            <person name="Liu F."/>
            <person name="Pang S."/>
            <person name="Luo M."/>
        </authorList>
    </citation>
    <scope>NUCLEOTIDE SEQUENCE</scope>
</reference>
<dbReference type="AlphaFoldDB" id="A0A0U1WNM7"/>
<evidence type="ECO:0000313" key="6">
    <source>
        <dbReference type="EMBL" id="AIG23774.1"/>
    </source>
</evidence>
<evidence type="ECO:0000313" key="7">
    <source>
        <dbReference type="EMBL" id="QJC59481.1"/>
    </source>
</evidence>
<dbReference type="GO" id="GO:0006412">
    <property type="term" value="P:translation"/>
    <property type="evidence" value="ECO:0007669"/>
    <property type="project" value="InterPro"/>
</dbReference>
<dbReference type="RefSeq" id="YP_009050507.1">
    <property type="nucleotide sequence ID" value="NC_024655.1"/>
</dbReference>
<evidence type="ECO:0000256" key="2">
    <source>
        <dbReference type="ARBA" id="ARBA00022980"/>
    </source>
</evidence>
<keyword evidence="6" id="KW-0496">Mitochondrion</keyword>
<accession>A0A0U1WNM7</accession>
<evidence type="ECO:0000256" key="1">
    <source>
        <dbReference type="ARBA" id="ARBA00010761"/>
    </source>
</evidence>
<geneLocation type="mitochondrion" evidence="6"/>
<dbReference type="InterPro" id="IPR018280">
    <property type="entry name" value="Ribosomal_uS3_CS"/>
</dbReference>
<dbReference type="Gene3D" id="3.30.1140.32">
    <property type="entry name" value="Ribosomal protein S3, C-terminal domain"/>
    <property type="match status" value="1"/>
</dbReference>
<dbReference type="Pfam" id="PF00189">
    <property type="entry name" value="Ribosomal_S3_C"/>
    <property type="match status" value="1"/>
</dbReference>